<proteinExistence type="predicted"/>
<sequence length="60" mass="6547">MDESPGKEHVAFTKWAISKGIEINGIAPARFPGRRLGMIATKTIEVSTSTITTVLPQYND</sequence>
<dbReference type="Gene3D" id="3.90.1410.10">
    <property type="entry name" value="set domain protein methyltransferase, domain 1"/>
    <property type="match status" value="1"/>
</dbReference>
<evidence type="ECO:0000313" key="1">
    <source>
        <dbReference type="EMBL" id="KAB8277758.1"/>
    </source>
</evidence>
<organism evidence="1 2">
    <name type="scientific">Aspergillus minisclerotigenes</name>
    <dbReference type="NCBI Taxonomy" id="656917"/>
    <lineage>
        <taxon>Eukaryota</taxon>
        <taxon>Fungi</taxon>
        <taxon>Dikarya</taxon>
        <taxon>Ascomycota</taxon>
        <taxon>Pezizomycotina</taxon>
        <taxon>Eurotiomycetes</taxon>
        <taxon>Eurotiomycetidae</taxon>
        <taxon>Eurotiales</taxon>
        <taxon>Aspergillaceae</taxon>
        <taxon>Aspergillus</taxon>
        <taxon>Aspergillus subgen. Circumdati</taxon>
    </lineage>
</organism>
<name>A0A5N6JGH1_9EURO</name>
<reference evidence="1 2" key="1">
    <citation type="submission" date="2019-04" db="EMBL/GenBank/DDBJ databases">
        <title>Fungal friends and foes A comparative genomics study of 23 Aspergillus species from section Flavi.</title>
        <authorList>
            <consortium name="DOE Joint Genome Institute"/>
            <person name="Kjaerbolling I."/>
            <person name="Vesth T.C."/>
            <person name="Frisvad J.C."/>
            <person name="Nybo J.L."/>
            <person name="Theobald S."/>
            <person name="Kildgaard S."/>
            <person name="Petersen T.I."/>
            <person name="Kuo A."/>
            <person name="Sato A."/>
            <person name="Lyhne E.K."/>
            <person name="Kogle M.E."/>
            <person name="Wiebenga A."/>
            <person name="Kun R.S."/>
            <person name="Lubbers R.J."/>
            <person name="Makela M.R."/>
            <person name="Barry K."/>
            <person name="Chovatia M."/>
            <person name="Clum A."/>
            <person name="Daum C."/>
            <person name="Haridas S."/>
            <person name="He G."/>
            <person name="LaButti K."/>
            <person name="Lipzen A."/>
            <person name="Mondo S."/>
            <person name="Pangilinan J."/>
            <person name="Riley R."/>
            <person name="Salamov A."/>
            <person name="Simmons B.A."/>
            <person name="Magnuson J.K."/>
            <person name="Henrissat B."/>
            <person name="Mortensen U.H."/>
            <person name="Larsen T.O."/>
            <person name="De vries R.P."/>
            <person name="Grigoriev I.V."/>
            <person name="Machida M."/>
            <person name="Baker S.E."/>
            <person name="Andersen M.R."/>
        </authorList>
    </citation>
    <scope>NUCLEOTIDE SEQUENCE [LARGE SCALE GENOMIC DNA]</scope>
    <source>
        <strain evidence="1 2">CBS 117635</strain>
    </source>
</reference>
<accession>A0A5N6JGH1</accession>
<dbReference type="AlphaFoldDB" id="A0A5N6JGH1"/>
<protein>
    <submittedName>
        <fullName evidence="1">Uncharacterized protein</fullName>
    </submittedName>
</protein>
<gene>
    <name evidence="1" type="ORF">BDV30DRAFT_204942</name>
</gene>
<keyword evidence="2" id="KW-1185">Reference proteome</keyword>
<evidence type="ECO:0000313" key="2">
    <source>
        <dbReference type="Proteomes" id="UP000326289"/>
    </source>
</evidence>
<dbReference type="EMBL" id="ML732771">
    <property type="protein sequence ID" value="KAB8277758.1"/>
    <property type="molecule type" value="Genomic_DNA"/>
</dbReference>
<dbReference type="Proteomes" id="UP000326289">
    <property type="component" value="Unassembled WGS sequence"/>
</dbReference>